<gene>
    <name evidence="1" type="ORF">TNCT_481921</name>
</gene>
<name>A0A8X6GNT9_TRICU</name>
<evidence type="ECO:0000313" key="1">
    <source>
        <dbReference type="EMBL" id="GFR07563.1"/>
    </source>
</evidence>
<proteinExistence type="predicted"/>
<evidence type="ECO:0000313" key="2">
    <source>
        <dbReference type="Proteomes" id="UP000887116"/>
    </source>
</evidence>
<dbReference type="EMBL" id="BMAO01026180">
    <property type="protein sequence ID" value="GFR07563.1"/>
    <property type="molecule type" value="Genomic_DNA"/>
</dbReference>
<reference evidence="1" key="1">
    <citation type="submission" date="2020-07" db="EMBL/GenBank/DDBJ databases">
        <title>Multicomponent nature underlies the extraordinary mechanical properties of spider dragline silk.</title>
        <authorList>
            <person name="Kono N."/>
            <person name="Nakamura H."/>
            <person name="Mori M."/>
            <person name="Yoshida Y."/>
            <person name="Ohtoshi R."/>
            <person name="Malay A.D."/>
            <person name="Moran D.A.P."/>
            <person name="Tomita M."/>
            <person name="Numata K."/>
            <person name="Arakawa K."/>
        </authorList>
    </citation>
    <scope>NUCLEOTIDE SEQUENCE</scope>
</reference>
<dbReference type="AlphaFoldDB" id="A0A8X6GNT9"/>
<comment type="caution">
    <text evidence="1">The sequence shown here is derived from an EMBL/GenBank/DDBJ whole genome shotgun (WGS) entry which is preliminary data.</text>
</comment>
<dbReference type="Proteomes" id="UP000887116">
    <property type="component" value="Unassembled WGS sequence"/>
</dbReference>
<keyword evidence="2" id="KW-1185">Reference proteome</keyword>
<organism evidence="1 2">
    <name type="scientific">Trichonephila clavata</name>
    <name type="common">Joro spider</name>
    <name type="synonym">Nephila clavata</name>
    <dbReference type="NCBI Taxonomy" id="2740835"/>
    <lineage>
        <taxon>Eukaryota</taxon>
        <taxon>Metazoa</taxon>
        <taxon>Ecdysozoa</taxon>
        <taxon>Arthropoda</taxon>
        <taxon>Chelicerata</taxon>
        <taxon>Arachnida</taxon>
        <taxon>Araneae</taxon>
        <taxon>Araneomorphae</taxon>
        <taxon>Entelegynae</taxon>
        <taxon>Araneoidea</taxon>
        <taxon>Nephilidae</taxon>
        <taxon>Trichonephila</taxon>
    </lineage>
</organism>
<sequence length="159" mass="18225">MKSEIKDKSVGNTVNQITTISNPNDFLLNELQYVDIIVDDIPLTTTLDSRANSVVINKKYISAKKRVHSQITLTSCFAERRINCKRFRIYDFIERGGGHKPSLRQCAREIEAEILLPLRVDEFLKIESEEARSNDRVNLETRYLSNTASIPYVYRIGGT</sequence>
<protein>
    <submittedName>
        <fullName evidence="1">Uncharacterized protein</fullName>
    </submittedName>
</protein>
<accession>A0A8X6GNT9</accession>